<proteinExistence type="predicted"/>
<keyword evidence="2" id="KW-0217">Developmental protein</keyword>
<feature type="DNA-binding region" description="Homeobox" evidence="6">
    <location>
        <begin position="304"/>
        <end position="363"/>
    </location>
</feature>
<dbReference type="PANTHER" id="PTHR45921">
    <property type="entry name" value="IP01054P"/>
    <property type="match status" value="1"/>
</dbReference>
<reference evidence="10" key="1">
    <citation type="submission" date="2021-11" db="EMBL/GenBank/DDBJ databases">
        <authorList>
            <person name="Schell T."/>
        </authorList>
    </citation>
    <scope>NUCLEOTIDE SEQUENCE</scope>
    <source>
        <strain evidence="10">M5</strain>
    </source>
</reference>
<dbReference type="GO" id="GO:0005634">
    <property type="term" value="C:nucleus"/>
    <property type="evidence" value="ECO:0007669"/>
    <property type="project" value="UniProtKB-SubCell"/>
</dbReference>
<keyword evidence="11" id="KW-1185">Reference proteome</keyword>
<evidence type="ECO:0000256" key="8">
    <source>
        <dbReference type="SAM" id="MobiDB-lite"/>
    </source>
</evidence>
<dbReference type="Gene3D" id="1.10.10.60">
    <property type="entry name" value="Homeodomain-like"/>
    <property type="match status" value="1"/>
</dbReference>
<organism evidence="10 11">
    <name type="scientific">Daphnia galeata</name>
    <dbReference type="NCBI Taxonomy" id="27404"/>
    <lineage>
        <taxon>Eukaryota</taxon>
        <taxon>Metazoa</taxon>
        <taxon>Ecdysozoa</taxon>
        <taxon>Arthropoda</taxon>
        <taxon>Crustacea</taxon>
        <taxon>Branchiopoda</taxon>
        <taxon>Diplostraca</taxon>
        <taxon>Cladocera</taxon>
        <taxon>Anomopoda</taxon>
        <taxon>Daphniidae</taxon>
        <taxon>Daphnia</taxon>
    </lineage>
</organism>
<protein>
    <recommendedName>
        <fullName evidence="9">Homeobox domain-containing protein</fullName>
    </recommendedName>
</protein>
<evidence type="ECO:0000256" key="5">
    <source>
        <dbReference type="ARBA" id="ARBA00023242"/>
    </source>
</evidence>
<dbReference type="EMBL" id="CAKKLH010000035">
    <property type="protein sequence ID" value="CAH0100399.1"/>
    <property type="molecule type" value="Genomic_DNA"/>
</dbReference>
<evidence type="ECO:0000313" key="10">
    <source>
        <dbReference type="EMBL" id="CAH0100399.1"/>
    </source>
</evidence>
<gene>
    <name evidence="10" type="ORF">DGAL_LOCUS2629</name>
</gene>
<dbReference type="Pfam" id="PF00046">
    <property type="entry name" value="Homeodomain"/>
    <property type="match status" value="1"/>
</dbReference>
<name>A0A8J2WI91_9CRUS</name>
<feature type="region of interest" description="Disordered" evidence="8">
    <location>
        <begin position="1"/>
        <end position="29"/>
    </location>
</feature>
<dbReference type="Proteomes" id="UP000789390">
    <property type="component" value="Unassembled WGS sequence"/>
</dbReference>
<evidence type="ECO:0000256" key="6">
    <source>
        <dbReference type="PROSITE-ProRule" id="PRU00108"/>
    </source>
</evidence>
<feature type="region of interest" description="Disordered" evidence="8">
    <location>
        <begin position="210"/>
        <end position="255"/>
    </location>
</feature>
<dbReference type="OrthoDB" id="6159439at2759"/>
<dbReference type="InterPro" id="IPR042247">
    <property type="entry name" value="TLX1/2/3"/>
</dbReference>
<feature type="compositionally biased region" description="Low complexity" evidence="8">
    <location>
        <begin position="235"/>
        <end position="249"/>
    </location>
</feature>
<keyword evidence="4 6" id="KW-0371">Homeobox</keyword>
<evidence type="ECO:0000256" key="1">
    <source>
        <dbReference type="ARBA" id="ARBA00004123"/>
    </source>
</evidence>
<dbReference type="InterPro" id="IPR009057">
    <property type="entry name" value="Homeodomain-like_sf"/>
</dbReference>
<dbReference type="SUPFAM" id="SSF46689">
    <property type="entry name" value="Homeodomain-like"/>
    <property type="match status" value="1"/>
</dbReference>
<dbReference type="CDD" id="cd00086">
    <property type="entry name" value="homeodomain"/>
    <property type="match status" value="1"/>
</dbReference>
<keyword evidence="5 6" id="KW-0539">Nucleus</keyword>
<comment type="subcellular location">
    <subcellularLocation>
        <location evidence="1 6 7">Nucleus</location>
    </subcellularLocation>
</comment>
<accession>A0A8J2WI91</accession>
<dbReference type="GO" id="GO:0000978">
    <property type="term" value="F:RNA polymerase II cis-regulatory region sequence-specific DNA binding"/>
    <property type="evidence" value="ECO:0007669"/>
    <property type="project" value="TreeGrafter"/>
</dbReference>
<dbReference type="FunFam" id="1.10.10.60:FF:000040">
    <property type="entry name" value="T-cell leukemia homeobox protein 3"/>
    <property type="match status" value="1"/>
</dbReference>
<feature type="region of interest" description="Disordered" evidence="8">
    <location>
        <begin position="393"/>
        <end position="472"/>
    </location>
</feature>
<comment type="caution">
    <text evidence="10">The sequence shown here is derived from an EMBL/GenBank/DDBJ whole genome shotgun (WGS) entry which is preliminary data.</text>
</comment>
<feature type="compositionally biased region" description="Low complexity" evidence="8">
    <location>
        <begin position="395"/>
        <end position="405"/>
    </location>
</feature>
<feature type="compositionally biased region" description="Acidic residues" evidence="8">
    <location>
        <begin position="92"/>
        <end position="111"/>
    </location>
</feature>
<feature type="compositionally biased region" description="Polar residues" evidence="8">
    <location>
        <begin position="59"/>
        <end position="69"/>
    </location>
</feature>
<evidence type="ECO:0000313" key="11">
    <source>
        <dbReference type="Proteomes" id="UP000789390"/>
    </source>
</evidence>
<sequence>MTLDSQLTCTNKMAVSASPRTNTTSAGSGLSFSISRLLEKATANDNSASAHPLEVKPSATKNNSNHSSKVTTTAAAEMLMNNHRESPPESPLEVDDDVGENEESDVEDDEDVKVHDSGDDESAGSRPDDSKMPDYSSHPPHPSMAGIDWYALYALQQQQQQQQQQQHHHGMIPSHLMQHHNSAAFSSNRGGPSGMLNMSAGTYLSYPSTPGSTGTNAGSVGAPSGGGYPGPPPLGLSTSSQHSPLSPASLHHHHMTNGGLNSAGIPNAFAALLEATVFKDRLAAGFPLARRIGHPYQQRTPPKRKKPRTSFTRLQVCELEKRFHKQKYLASAERAALAKLLKMTDAQVKTWFQNRRTKWRRQTAEEREAERQAANRLMLSIQAEAMTKTLYPVTSAAPSQRSSSSMQHQHETSPQATTQVHNNNNRQQQQDLRGSPTATSLNALQSLQPWAESASSEPGGNRTSPGYHHSHH</sequence>
<evidence type="ECO:0000256" key="2">
    <source>
        <dbReference type="ARBA" id="ARBA00022473"/>
    </source>
</evidence>
<dbReference type="PROSITE" id="PS50071">
    <property type="entry name" value="HOMEOBOX_2"/>
    <property type="match status" value="1"/>
</dbReference>
<dbReference type="InterPro" id="IPR017970">
    <property type="entry name" value="Homeobox_CS"/>
</dbReference>
<evidence type="ECO:0000256" key="3">
    <source>
        <dbReference type="ARBA" id="ARBA00023125"/>
    </source>
</evidence>
<evidence type="ECO:0000256" key="4">
    <source>
        <dbReference type="ARBA" id="ARBA00023155"/>
    </source>
</evidence>
<feature type="compositionally biased region" description="Polar residues" evidence="8">
    <location>
        <begin position="436"/>
        <end position="464"/>
    </location>
</feature>
<evidence type="ECO:0000256" key="7">
    <source>
        <dbReference type="RuleBase" id="RU000682"/>
    </source>
</evidence>
<evidence type="ECO:0000259" key="9">
    <source>
        <dbReference type="PROSITE" id="PS50071"/>
    </source>
</evidence>
<keyword evidence="3 6" id="KW-0238">DNA-binding</keyword>
<feature type="domain" description="Homeobox" evidence="9">
    <location>
        <begin position="302"/>
        <end position="362"/>
    </location>
</feature>
<dbReference type="InterPro" id="IPR001356">
    <property type="entry name" value="HD"/>
</dbReference>
<feature type="compositionally biased region" description="Polar residues" evidence="8">
    <location>
        <begin position="412"/>
        <end position="421"/>
    </location>
</feature>
<feature type="region of interest" description="Disordered" evidence="8">
    <location>
        <begin position="43"/>
        <end position="69"/>
    </location>
</feature>
<dbReference type="GO" id="GO:0048513">
    <property type="term" value="P:animal organ development"/>
    <property type="evidence" value="ECO:0007669"/>
    <property type="project" value="TreeGrafter"/>
</dbReference>
<dbReference type="PROSITE" id="PS00027">
    <property type="entry name" value="HOMEOBOX_1"/>
    <property type="match status" value="1"/>
</dbReference>
<dbReference type="SMART" id="SM00389">
    <property type="entry name" value="HOX"/>
    <property type="match status" value="1"/>
</dbReference>
<feature type="region of interest" description="Disordered" evidence="8">
    <location>
        <begin position="83"/>
        <end position="143"/>
    </location>
</feature>
<dbReference type="GO" id="GO:0000981">
    <property type="term" value="F:DNA-binding transcription factor activity, RNA polymerase II-specific"/>
    <property type="evidence" value="ECO:0007669"/>
    <property type="project" value="InterPro"/>
</dbReference>
<dbReference type="PANTHER" id="PTHR45921:SF6">
    <property type="entry name" value="C15"/>
    <property type="match status" value="1"/>
</dbReference>
<dbReference type="AlphaFoldDB" id="A0A8J2WI91"/>